<name>A0AAD7IK40_9AGAR</name>
<dbReference type="AlphaFoldDB" id="A0AAD7IK40"/>
<accession>A0AAD7IK40</accession>
<organism evidence="1 2">
    <name type="scientific">Mycena metata</name>
    <dbReference type="NCBI Taxonomy" id="1033252"/>
    <lineage>
        <taxon>Eukaryota</taxon>
        <taxon>Fungi</taxon>
        <taxon>Dikarya</taxon>
        <taxon>Basidiomycota</taxon>
        <taxon>Agaricomycotina</taxon>
        <taxon>Agaricomycetes</taxon>
        <taxon>Agaricomycetidae</taxon>
        <taxon>Agaricales</taxon>
        <taxon>Marasmiineae</taxon>
        <taxon>Mycenaceae</taxon>
        <taxon>Mycena</taxon>
    </lineage>
</organism>
<proteinExistence type="predicted"/>
<keyword evidence="2" id="KW-1185">Reference proteome</keyword>
<gene>
    <name evidence="1" type="ORF">B0H16DRAFT_1011022</name>
</gene>
<dbReference type="Proteomes" id="UP001215598">
    <property type="component" value="Unassembled WGS sequence"/>
</dbReference>
<evidence type="ECO:0000313" key="1">
    <source>
        <dbReference type="EMBL" id="KAJ7743365.1"/>
    </source>
</evidence>
<evidence type="ECO:0000313" key="2">
    <source>
        <dbReference type="Proteomes" id="UP001215598"/>
    </source>
</evidence>
<dbReference type="EMBL" id="JARKIB010000091">
    <property type="protein sequence ID" value="KAJ7743365.1"/>
    <property type="molecule type" value="Genomic_DNA"/>
</dbReference>
<comment type="caution">
    <text evidence="1">The sequence shown here is derived from an EMBL/GenBank/DDBJ whole genome shotgun (WGS) entry which is preliminary data.</text>
</comment>
<sequence>MWSFFPSRARGCSRPPCACAHPCIQTWLHYIPTACRSRQRRVRTIPRCMCFVSYSGWPLRCGRAATSMLVSGSASVPRSDSLVVLAHRNGSGARTDGIDLELSLPFFLLSSSHLIFPFAALLRAWCRACELSYWCLAASRVPSLRERMGVAIRAPSVAGRLCRAFTRWGCDVRVVGRAQRAEVDVRGVEVVARAALTRASGTYVWARRPACRRAEVTVGIEVWVWIPPICVQRPYEGNERCPSLSQVGLRTLAGGRGGWGWR</sequence>
<protein>
    <submittedName>
        <fullName evidence="1">Uncharacterized protein</fullName>
    </submittedName>
</protein>
<reference evidence="1" key="1">
    <citation type="submission" date="2023-03" db="EMBL/GenBank/DDBJ databases">
        <title>Massive genome expansion in bonnet fungi (Mycena s.s.) driven by repeated elements and novel gene families across ecological guilds.</title>
        <authorList>
            <consortium name="Lawrence Berkeley National Laboratory"/>
            <person name="Harder C.B."/>
            <person name="Miyauchi S."/>
            <person name="Viragh M."/>
            <person name="Kuo A."/>
            <person name="Thoen E."/>
            <person name="Andreopoulos B."/>
            <person name="Lu D."/>
            <person name="Skrede I."/>
            <person name="Drula E."/>
            <person name="Henrissat B."/>
            <person name="Morin E."/>
            <person name="Kohler A."/>
            <person name="Barry K."/>
            <person name="LaButti K."/>
            <person name="Morin E."/>
            <person name="Salamov A."/>
            <person name="Lipzen A."/>
            <person name="Mereny Z."/>
            <person name="Hegedus B."/>
            <person name="Baldrian P."/>
            <person name="Stursova M."/>
            <person name="Weitz H."/>
            <person name="Taylor A."/>
            <person name="Grigoriev I.V."/>
            <person name="Nagy L.G."/>
            <person name="Martin F."/>
            <person name="Kauserud H."/>
        </authorList>
    </citation>
    <scope>NUCLEOTIDE SEQUENCE</scope>
    <source>
        <strain evidence="1">CBHHK182m</strain>
    </source>
</reference>